<dbReference type="AlphaFoldDB" id="A0A1T4XK31"/>
<organism evidence="1 2">
    <name type="scientific">Gemmiger formicilis</name>
    <dbReference type="NCBI Taxonomy" id="745368"/>
    <lineage>
        <taxon>Bacteria</taxon>
        <taxon>Bacillati</taxon>
        <taxon>Bacillota</taxon>
        <taxon>Clostridia</taxon>
        <taxon>Eubacteriales</taxon>
        <taxon>Gemmiger</taxon>
    </lineage>
</organism>
<accession>A0A1T4XK31</accession>
<name>A0A1T4XK31_9FIRM</name>
<gene>
    <name evidence="1" type="ORF">SAMN02745178_01988</name>
</gene>
<sequence length="130" mass="14282">MRRRNQQADPPPLRAATLTLLLAAVVVCLALLGVLCLATARADLALAERQLNSAYDTAAAELVGAQWYREADQRSYDEGTTLTADLDAGVKGDLTLHIEARGTENGVEITQWYLQRDWNPDEGTKLWDGQ</sequence>
<reference evidence="1 2" key="1">
    <citation type="submission" date="2017-02" db="EMBL/GenBank/DDBJ databases">
        <authorList>
            <person name="Peterson S.W."/>
        </authorList>
    </citation>
    <scope>NUCLEOTIDE SEQUENCE [LARGE SCALE GENOMIC DNA]</scope>
    <source>
        <strain evidence="1 2">ATCC 27749</strain>
    </source>
</reference>
<evidence type="ECO:0000313" key="2">
    <source>
        <dbReference type="Proteomes" id="UP000190286"/>
    </source>
</evidence>
<evidence type="ECO:0000313" key="1">
    <source>
        <dbReference type="EMBL" id="SKA89939.1"/>
    </source>
</evidence>
<dbReference type="Proteomes" id="UP000190286">
    <property type="component" value="Unassembled WGS sequence"/>
</dbReference>
<proteinExistence type="predicted"/>
<dbReference type="EMBL" id="FUYF01000011">
    <property type="protein sequence ID" value="SKA89939.1"/>
    <property type="molecule type" value="Genomic_DNA"/>
</dbReference>
<dbReference type="STRING" id="745368.SAMN02745178_01988"/>
<keyword evidence="2" id="KW-1185">Reference proteome</keyword>
<protein>
    <submittedName>
        <fullName evidence="1">Uncharacterized protein</fullName>
    </submittedName>
</protein>